<evidence type="ECO:0000259" key="7">
    <source>
        <dbReference type="Pfam" id="PF04932"/>
    </source>
</evidence>
<feature type="compositionally biased region" description="Low complexity" evidence="5">
    <location>
        <begin position="422"/>
        <end position="433"/>
    </location>
</feature>
<keyword evidence="2 6" id="KW-0812">Transmembrane</keyword>
<reference evidence="8 9" key="1">
    <citation type="submission" date="2017-02" db="EMBL/GenBank/DDBJ databases">
        <authorList>
            <person name="Peterson S.W."/>
        </authorList>
    </citation>
    <scope>NUCLEOTIDE SEQUENCE [LARGE SCALE GENOMIC DNA]</scope>
    <source>
        <strain evidence="8 9">2B3F</strain>
    </source>
</reference>
<protein>
    <recommendedName>
        <fullName evidence="7">O-antigen ligase-related domain-containing protein</fullName>
    </recommendedName>
</protein>
<evidence type="ECO:0000256" key="6">
    <source>
        <dbReference type="SAM" id="Phobius"/>
    </source>
</evidence>
<dbReference type="Pfam" id="PF04932">
    <property type="entry name" value="Wzy_C"/>
    <property type="match status" value="1"/>
</dbReference>
<dbReference type="InterPro" id="IPR007016">
    <property type="entry name" value="O-antigen_ligase-rel_domated"/>
</dbReference>
<dbReference type="PANTHER" id="PTHR37422:SF23">
    <property type="entry name" value="TEICHURONIC ACID BIOSYNTHESIS PROTEIN TUAE"/>
    <property type="match status" value="1"/>
</dbReference>
<gene>
    <name evidence="8" type="ORF">FM125_10705</name>
</gene>
<dbReference type="GO" id="GO:0016020">
    <property type="term" value="C:membrane"/>
    <property type="evidence" value="ECO:0007669"/>
    <property type="project" value="UniProtKB-SubCell"/>
</dbReference>
<accession>A0A1R4JUT3</accession>
<dbReference type="InterPro" id="IPR051533">
    <property type="entry name" value="WaaL-like"/>
</dbReference>
<evidence type="ECO:0000313" key="8">
    <source>
        <dbReference type="EMBL" id="SJN35533.1"/>
    </source>
</evidence>
<evidence type="ECO:0000256" key="1">
    <source>
        <dbReference type="ARBA" id="ARBA00004141"/>
    </source>
</evidence>
<evidence type="ECO:0000313" key="9">
    <source>
        <dbReference type="Proteomes" id="UP000196230"/>
    </source>
</evidence>
<feature type="transmembrane region" description="Helical" evidence="6">
    <location>
        <begin position="208"/>
        <end position="223"/>
    </location>
</feature>
<evidence type="ECO:0000256" key="5">
    <source>
        <dbReference type="SAM" id="MobiDB-lite"/>
    </source>
</evidence>
<feature type="transmembrane region" description="Helical" evidence="6">
    <location>
        <begin position="50"/>
        <end position="67"/>
    </location>
</feature>
<sequence>MFSVLWLGGCLVFALMFWNRPAVVLAGIVAARVLIPGMAEGLVTPLLHPAYWLLVVHLGIQAVFAWPRVRRAMNPSTATLLLLLLLVGWAVGNGLSAYSAGPLPSLVSMTKVVLLPFLLGLLIRDEVRTRPRSETLLIWTLMLLGIVQVALGQYQMTTHTAVVYESLYRIQWWWDDYVYRALGTIGHGIQLGFFLAALIPLTLRLRRIGIRIVLSLTFVYGILLAEARLALLLALGALLVVVLWSLRQRWVATIVWAAAAATVAVPWLTSSDAFISVLTKFEDDQGSNEQRLRAFSWAFEHMDEFMWTGYSGNRDLMGSGAVSSSLENGYLIFGTYFGMAAAAVLALLHVSVACAALATGTRRARAWPSTVAAVVTIGAFFGSSSFMAQALEGTMLFVFGALAWVGSSAPRWSADRAQVAVEEAAAEAGPPQGELREPAAPDRARDESEDEPAAVEEEPVAAEGETALTNPSGHTVILRAHRPDRPTLTAYRRLRRDPGIDSVTILADEVTGAGHSWPDDVDVLPITGPVLEELGLRTDIADAGWRCGDYALAVFLHRRPEVERVWLLEPDVAFVRISASQFMSRFDHDPAHYVVHSMAVQRPGGFWYGTLTSRGFEGTEWHSFFPLLRVSRQAVEATVDLRRQVQGRQSPLMHPNDETVVATAVAEAGLSWTAMKDVCPAMFLRFSPGRRLPLTVLTLLHRGPQVFHPVGRPDLLRHRRTARDVTG</sequence>
<feature type="region of interest" description="Disordered" evidence="5">
    <location>
        <begin position="422"/>
        <end position="467"/>
    </location>
</feature>
<dbReference type="PANTHER" id="PTHR37422">
    <property type="entry name" value="TEICHURONIC ACID BIOSYNTHESIS PROTEIN TUAE"/>
    <property type="match status" value="1"/>
</dbReference>
<evidence type="ECO:0000256" key="3">
    <source>
        <dbReference type="ARBA" id="ARBA00022989"/>
    </source>
</evidence>
<feature type="compositionally biased region" description="Acidic residues" evidence="5">
    <location>
        <begin position="447"/>
        <end position="460"/>
    </location>
</feature>
<feature type="transmembrane region" description="Helical" evidence="6">
    <location>
        <begin position="364"/>
        <end position="381"/>
    </location>
</feature>
<feature type="domain" description="O-antigen ligase-related" evidence="7">
    <location>
        <begin position="215"/>
        <end position="311"/>
    </location>
</feature>
<feature type="compositionally biased region" description="Basic and acidic residues" evidence="5">
    <location>
        <begin position="434"/>
        <end position="446"/>
    </location>
</feature>
<proteinExistence type="predicted"/>
<feature type="transmembrane region" description="Helical" evidence="6">
    <location>
        <begin position="79"/>
        <end position="100"/>
    </location>
</feature>
<feature type="transmembrane region" description="Helical" evidence="6">
    <location>
        <begin position="106"/>
        <end position="124"/>
    </location>
</feature>
<dbReference type="RefSeq" id="WP_087134582.1">
    <property type="nucleotide sequence ID" value="NZ_FUKP01000067.1"/>
</dbReference>
<feature type="transmembrane region" description="Helical" evidence="6">
    <location>
        <begin position="136"/>
        <end position="157"/>
    </location>
</feature>
<dbReference type="Proteomes" id="UP000196230">
    <property type="component" value="Unassembled WGS sequence"/>
</dbReference>
<feature type="transmembrane region" description="Helical" evidence="6">
    <location>
        <begin position="229"/>
        <end position="246"/>
    </location>
</feature>
<evidence type="ECO:0000256" key="4">
    <source>
        <dbReference type="ARBA" id="ARBA00023136"/>
    </source>
</evidence>
<feature type="transmembrane region" description="Helical" evidence="6">
    <location>
        <begin position="251"/>
        <end position="269"/>
    </location>
</feature>
<name>A0A1R4JUT3_9MICC</name>
<dbReference type="AlphaFoldDB" id="A0A1R4JUT3"/>
<dbReference type="EMBL" id="FUKP01000067">
    <property type="protein sequence ID" value="SJN35533.1"/>
    <property type="molecule type" value="Genomic_DNA"/>
</dbReference>
<feature type="transmembrane region" description="Helical" evidence="6">
    <location>
        <begin position="330"/>
        <end position="357"/>
    </location>
</feature>
<keyword evidence="3 6" id="KW-1133">Transmembrane helix</keyword>
<comment type="subcellular location">
    <subcellularLocation>
        <location evidence="1">Membrane</location>
        <topology evidence="1">Multi-pass membrane protein</topology>
    </subcellularLocation>
</comment>
<organism evidence="8 9">
    <name type="scientific">Micrococcus lylae</name>
    <dbReference type="NCBI Taxonomy" id="1273"/>
    <lineage>
        <taxon>Bacteria</taxon>
        <taxon>Bacillati</taxon>
        <taxon>Actinomycetota</taxon>
        <taxon>Actinomycetes</taxon>
        <taxon>Micrococcales</taxon>
        <taxon>Micrococcaceae</taxon>
        <taxon>Micrococcus</taxon>
    </lineage>
</organism>
<keyword evidence="4 6" id="KW-0472">Membrane</keyword>
<evidence type="ECO:0000256" key="2">
    <source>
        <dbReference type="ARBA" id="ARBA00022692"/>
    </source>
</evidence>
<feature type="transmembrane region" description="Helical" evidence="6">
    <location>
        <begin position="177"/>
        <end position="201"/>
    </location>
</feature>